<dbReference type="OrthoDB" id="7505157at2"/>
<evidence type="ECO:0000313" key="3">
    <source>
        <dbReference type="EMBL" id="MXO91580.1"/>
    </source>
</evidence>
<organism evidence="3 4">
    <name type="scientific">Pontixanthobacter aquaemixtae</name>
    <dbReference type="NCBI Taxonomy" id="1958940"/>
    <lineage>
        <taxon>Bacteria</taxon>
        <taxon>Pseudomonadati</taxon>
        <taxon>Pseudomonadota</taxon>
        <taxon>Alphaproteobacteria</taxon>
        <taxon>Sphingomonadales</taxon>
        <taxon>Erythrobacteraceae</taxon>
        <taxon>Pontixanthobacter</taxon>
    </lineage>
</organism>
<dbReference type="EMBL" id="WTYX01000002">
    <property type="protein sequence ID" value="MXO91580.1"/>
    <property type="molecule type" value="Genomic_DNA"/>
</dbReference>
<keyword evidence="2" id="KW-0472">Membrane</keyword>
<feature type="transmembrane region" description="Helical" evidence="2">
    <location>
        <begin position="71"/>
        <end position="89"/>
    </location>
</feature>
<evidence type="ECO:0000313" key="4">
    <source>
        <dbReference type="Proteomes" id="UP000442714"/>
    </source>
</evidence>
<feature type="compositionally biased region" description="Polar residues" evidence="1">
    <location>
        <begin position="579"/>
        <end position="588"/>
    </location>
</feature>
<feature type="compositionally biased region" description="Acidic residues" evidence="1">
    <location>
        <begin position="431"/>
        <end position="441"/>
    </location>
</feature>
<keyword evidence="4" id="KW-1185">Reference proteome</keyword>
<feature type="compositionally biased region" description="Low complexity" evidence="1">
    <location>
        <begin position="265"/>
        <end position="280"/>
    </location>
</feature>
<keyword evidence="2" id="KW-0812">Transmembrane</keyword>
<feature type="compositionally biased region" description="Polar residues" evidence="1">
    <location>
        <begin position="216"/>
        <end position="225"/>
    </location>
</feature>
<dbReference type="Proteomes" id="UP000442714">
    <property type="component" value="Unassembled WGS sequence"/>
</dbReference>
<feature type="region of interest" description="Disordered" evidence="1">
    <location>
        <begin position="199"/>
        <end position="280"/>
    </location>
</feature>
<name>A0A844ZWM2_9SPHN</name>
<feature type="region of interest" description="Disordered" evidence="1">
    <location>
        <begin position="517"/>
        <end position="608"/>
    </location>
</feature>
<reference evidence="3 4" key="1">
    <citation type="submission" date="2019-12" db="EMBL/GenBank/DDBJ databases">
        <title>Genomic-based taxomic classification of the family Erythrobacteraceae.</title>
        <authorList>
            <person name="Xu L."/>
        </authorList>
    </citation>
    <scope>NUCLEOTIDE SEQUENCE [LARGE SCALE GENOMIC DNA]</scope>
    <source>
        <strain evidence="3 4">KCTC 52763</strain>
    </source>
</reference>
<gene>
    <name evidence="3" type="ORF">GRI41_12155</name>
</gene>
<feature type="compositionally biased region" description="Low complexity" evidence="1">
    <location>
        <begin position="466"/>
        <end position="477"/>
    </location>
</feature>
<proteinExistence type="predicted"/>
<feature type="region of interest" description="Disordered" evidence="1">
    <location>
        <begin position="154"/>
        <end position="186"/>
    </location>
</feature>
<evidence type="ECO:0000256" key="2">
    <source>
        <dbReference type="SAM" id="Phobius"/>
    </source>
</evidence>
<feature type="transmembrane region" description="Helical" evidence="2">
    <location>
        <begin position="20"/>
        <end position="41"/>
    </location>
</feature>
<dbReference type="AlphaFoldDB" id="A0A844ZWM2"/>
<comment type="caution">
    <text evidence="3">The sequence shown here is derived from an EMBL/GenBank/DDBJ whole genome shotgun (WGS) entry which is preliminary data.</text>
</comment>
<dbReference type="RefSeq" id="WP_160605241.1">
    <property type="nucleotide sequence ID" value="NZ_WTYX01000002.1"/>
</dbReference>
<accession>A0A844ZWM2</accession>
<feature type="compositionally biased region" description="Basic and acidic residues" evidence="1">
    <location>
        <begin position="589"/>
        <end position="602"/>
    </location>
</feature>
<protein>
    <submittedName>
        <fullName evidence="3">Uncharacterized protein</fullName>
    </submittedName>
</protein>
<feature type="region of interest" description="Disordered" evidence="1">
    <location>
        <begin position="397"/>
        <end position="501"/>
    </location>
</feature>
<sequence>MFTSKKSASAKQGPISAHPLFPAVVAIWFAALLGLGSLVIPVAVFERLFAATGLASMVAAFQAPIGTTTRIAIALFAAIAGAGAGLFIARKVISAQAASQPAPVVAGRNQANSDHGVKPISAHEELGAEGLDEPVAKMPENGPAYSGRRRALAVTDDSGPSDYFESAPLPGGEPAMDLPEDEQPEEAEPFELLELATEEPDAEDQHAGTFEDIQAQLGNTATYASETDIPEHSIRQAADERVAALRKELGTMTDQPESPAQFGQPPFAAPVAAPAEEPVATAPVEPAIPVAPFAEPQAAVAEEFQETIHHDVAPSQTPESTGSKGLHELGMVELVDRFALALQRKAEAKAEIEATAQAAAEQESTPLVFRRAATEEAAAPFAPSEPHEAGAAVAEFFGTSPSPAQPAAPAAEAEPAPPVPVIPAALRPLGLDEDEDEDDGEAPSLSLSFAMSQNAPAPSAEPTYGASEEPAETFAAAEADEQGEHSESNSDGDEYSSLLAMKSPFASGQEFVRVDEVEENDGSVEPAVIFPGSEQRAVPASDGPSRDPIQEAQADHAPAPRPFDAPGTAPANGTAHDPSATSPKPNSGETERALREALEKLQRMSGAA</sequence>
<keyword evidence="2" id="KW-1133">Transmembrane helix</keyword>
<feature type="compositionally biased region" description="Low complexity" evidence="1">
    <location>
        <begin position="400"/>
        <end position="414"/>
    </location>
</feature>
<feature type="compositionally biased region" description="Basic and acidic residues" evidence="1">
    <location>
        <begin position="229"/>
        <end position="249"/>
    </location>
</feature>
<feature type="compositionally biased region" description="Polar residues" evidence="1">
    <location>
        <begin position="445"/>
        <end position="456"/>
    </location>
</feature>
<evidence type="ECO:0000256" key="1">
    <source>
        <dbReference type="SAM" id="MobiDB-lite"/>
    </source>
</evidence>